<organism evidence="6 7">
    <name type="scientific">Microctonus aethiopoides</name>
    <dbReference type="NCBI Taxonomy" id="144406"/>
    <lineage>
        <taxon>Eukaryota</taxon>
        <taxon>Metazoa</taxon>
        <taxon>Ecdysozoa</taxon>
        <taxon>Arthropoda</taxon>
        <taxon>Hexapoda</taxon>
        <taxon>Insecta</taxon>
        <taxon>Pterygota</taxon>
        <taxon>Neoptera</taxon>
        <taxon>Endopterygota</taxon>
        <taxon>Hymenoptera</taxon>
        <taxon>Apocrita</taxon>
        <taxon>Ichneumonoidea</taxon>
        <taxon>Braconidae</taxon>
        <taxon>Euphorinae</taxon>
        <taxon>Microctonus</taxon>
    </lineage>
</organism>
<gene>
    <name evidence="6" type="ORF">PV328_005604</name>
</gene>
<dbReference type="GO" id="GO:0006606">
    <property type="term" value="P:protein import into nucleus"/>
    <property type="evidence" value="ECO:0007669"/>
    <property type="project" value="TreeGrafter"/>
</dbReference>
<name>A0AA39FMT6_9HYME</name>
<feature type="region of interest" description="Disordered" evidence="4">
    <location>
        <begin position="942"/>
        <end position="973"/>
    </location>
</feature>
<evidence type="ECO:0000256" key="3">
    <source>
        <dbReference type="ARBA" id="ARBA00023242"/>
    </source>
</evidence>
<dbReference type="SUPFAM" id="SSF117289">
    <property type="entry name" value="Nucleoporin domain"/>
    <property type="match status" value="1"/>
</dbReference>
<feature type="region of interest" description="Disordered" evidence="4">
    <location>
        <begin position="1494"/>
        <end position="1546"/>
    </location>
</feature>
<feature type="compositionally biased region" description="Polar residues" evidence="4">
    <location>
        <begin position="958"/>
        <end position="967"/>
    </location>
</feature>
<feature type="domain" description="Nucleoporin Nup159/Nup146 N-terminal" evidence="5">
    <location>
        <begin position="35"/>
        <end position="372"/>
    </location>
</feature>
<evidence type="ECO:0000313" key="6">
    <source>
        <dbReference type="EMBL" id="KAK0172265.1"/>
    </source>
</evidence>
<reference evidence="6" key="2">
    <citation type="submission" date="2023-03" db="EMBL/GenBank/DDBJ databases">
        <authorList>
            <person name="Inwood S.N."/>
            <person name="Skelly J.G."/>
            <person name="Guhlin J."/>
            <person name="Harrop T.W.R."/>
            <person name="Goldson S.G."/>
            <person name="Dearden P.K."/>
        </authorList>
    </citation>
    <scope>NUCLEOTIDE SEQUENCE</scope>
    <source>
        <strain evidence="6">Irish</strain>
        <tissue evidence="6">Whole body</tissue>
    </source>
</reference>
<feature type="region of interest" description="Disordered" evidence="4">
    <location>
        <begin position="1302"/>
        <end position="1326"/>
    </location>
</feature>
<keyword evidence="7" id="KW-1185">Reference proteome</keyword>
<feature type="region of interest" description="Disordered" evidence="4">
    <location>
        <begin position="1217"/>
        <end position="1275"/>
    </location>
</feature>
<dbReference type="Gene3D" id="2.130.10.10">
    <property type="entry name" value="YVTN repeat-like/Quinoprotein amine dehydrogenase"/>
    <property type="match status" value="1"/>
</dbReference>
<feature type="compositionally biased region" description="Low complexity" evidence="4">
    <location>
        <begin position="859"/>
        <end position="876"/>
    </location>
</feature>
<feature type="region of interest" description="Disordered" evidence="4">
    <location>
        <begin position="854"/>
        <end position="877"/>
    </location>
</feature>
<feature type="compositionally biased region" description="Polar residues" evidence="4">
    <location>
        <begin position="1502"/>
        <end position="1546"/>
    </location>
</feature>
<dbReference type="PANTHER" id="PTHR23193">
    <property type="entry name" value="NUCLEAR PORE COMPLEX PROTEIN NUP"/>
    <property type="match status" value="1"/>
</dbReference>
<reference evidence="6" key="1">
    <citation type="journal article" date="2023" name="bioRxiv">
        <title>Scaffold-level genome assemblies of two parasitoid biocontrol wasps reveal the parthenogenesis mechanism and an associated novel virus.</title>
        <authorList>
            <person name="Inwood S."/>
            <person name="Skelly J."/>
            <person name="Guhlin J."/>
            <person name="Harrop T."/>
            <person name="Goldson S."/>
            <person name="Dearden P."/>
        </authorList>
    </citation>
    <scope>NUCLEOTIDE SEQUENCE</scope>
    <source>
        <strain evidence="6">Irish</strain>
        <tissue evidence="6">Whole body</tissue>
    </source>
</reference>
<evidence type="ECO:0000259" key="5">
    <source>
        <dbReference type="Pfam" id="PF16755"/>
    </source>
</evidence>
<dbReference type="Pfam" id="PF16755">
    <property type="entry name" value="Beta-prop_NUP159_NUP214"/>
    <property type="match status" value="1"/>
</dbReference>
<feature type="compositionally biased region" description="Low complexity" evidence="4">
    <location>
        <begin position="1217"/>
        <end position="1230"/>
    </location>
</feature>
<dbReference type="GO" id="GO:0005643">
    <property type="term" value="C:nuclear pore"/>
    <property type="evidence" value="ECO:0007669"/>
    <property type="project" value="TreeGrafter"/>
</dbReference>
<evidence type="ECO:0000313" key="7">
    <source>
        <dbReference type="Proteomes" id="UP001168990"/>
    </source>
</evidence>
<dbReference type="InterPro" id="IPR026054">
    <property type="entry name" value="Nucleoporin"/>
</dbReference>
<dbReference type="Proteomes" id="UP001168990">
    <property type="component" value="Unassembled WGS sequence"/>
</dbReference>
<evidence type="ECO:0000256" key="1">
    <source>
        <dbReference type="ARBA" id="ARBA00004123"/>
    </source>
</evidence>
<keyword evidence="2" id="KW-0813">Transport</keyword>
<sequence length="1546" mass="164066">MNSAPIPKDTQDFQFKHACTQQVCDNLDNIPIACSLIVADGKRGLLYIGHNSKLTVLKYSGDPDSRCVIDYDLPQTISKLSISCDFSFLGITFNKSTAYIYNANLLSKNTLEILHEVQLSSSTPNVFGYDLRWNPAVPGMFCTVASDYTIGCFQINVEQKTSMKLVALEKIAGLEAMCVAWSPKGKQLVIGCKNGNIVQLKPELKVARTIPGPSPAIGEVIGILWISNYQFCAAYSNINERRINVLIVNAPKGETVANFVCYEDITYGMPDMEGEYSPRYYFDHIPEWNLIIAASSSSSEVAVLGSLDNGANWEQWQLIDSARAQLPLIRTTETYPIGMTIDKSSTIKLPWGPENTLPNPVPILHIFGTSGQIICFHMVNLQPNCPAICSPPSEPATIMPQSGMSMLPSEISFNNYSGMTSTPRPKPVESIVEKSKPLTNVSMFNNPLATSNLTSTESIVPPNPPITQAIASTPAPVAHVDLKIPKPRSEIIQVPQIQKIEQARLSPVKEVSAITPASENADFDDSICWRAYQEELMHFEKELRAKLEPQVWQVGTEDERQKLIAQYAEIDEFWRELRETTNSLSNEIGYLKALLLQSFAWVEETKSRNSANGSDAPRDRHDRSKIQELQRLATHTQTQLIQAMKVIDMQWSENQSQERSKMKIPNLEFIYQALKKQSEIVARQKKIISKQITKIRTLSKGNKMSNLNRSIANLSLNSSTLGGSFGLNVNGGIIETRCRTIANNTKNFTKEKQSKLRGILLHNAPSVIKPIVPTPVQDRLEATLSSLATLSPVTASSKQKIGKLVPDRPAVTKASQIITTTTTTITPIQKTTTTSHNPLASLTNIVANIGSSGSETVTPSLAPLQSQPQSKSQPASFSMGTLSSIFANNSSSAEKINTSGNMQFNLKTNVSNQSPIVPAPSTTQSSIITTAFPKVMSISFGTPEQKTTESRTTVNTTSKETSQTNIPSLKPVDLSNTVQSTQPLFDTNLFASSMSLTPSSTVKNDMFNASSQGQTSTGLGSGLALSFKDSLPQVTSSQQTVFSFASPSSTTAVLKTAASTTNNAPTESIQTFSFASKPFNTPAVVSPTKTEPVAPVKSAIRANLELSKMTTALPSFNPAEKPSSTVTGTTSFATSFGNLSTPISSTINFGKALSVTPNNTQPQQENKTSIILPAGTSIEKVGGTTGAPTSTTSGSSIFGSNITSPTNTFGTSIFGGASMPSAPAQPAPLSTVDKTPVTSSTASIFSTPSNNMFSKNSTTSWETGTLPPAPPAYDNSQFRNILGDLNVRFGQPTQPAEVSTVFNKTPATPPVSSSPFAQSPSSPLSATNLVKSPSTTTASTGFFANNANTSTNSIFGGMTNATAAPAKLFGGNATSPAATTSIFGGGGGGGATAAAAAIPASSPGAPSPLFGGSIFGGSSTFGAQPSMPAAAPNSVFGGSPAFAAKPTFGGQSPIFGATKPEFNSPFGSSGFGSPGGFGAAPSLAGSPPAFGNTQMGKVFGSPTGSSTFESLAGQSNQLGFDSLAQKSPSPEKPQTFSGGSSFSSWR</sequence>
<dbReference type="GO" id="GO:0017056">
    <property type="term" value="F:structural constituent of nuclear pore"/>
    <property type="evidence" value="ECO:0007669"/>
    <property type="project" value="TreeGrafter"/>
</dbReference>
<dbReference type="InterPro" id="IPR039462">
    <property type="entry name" value="Nup159/Nup146_N"/>
</dbReference>
<accession>A0AA39FMT6</accession>
<keyword evidence="3" id="KW-0539">Nucleus</keyword>
<feature type="region of interest" description="Disordered" evidence="4">
    <location>
        <begin position="1183"/>
        <end position="1202"/>
    </location>
</feature>
<evidence type="ECO:0000256" key="2">
    <source>
        <dbReference type="ARBA" id="ARBA00022448"/>
    </source>
</evidence>
<evidence type="ECO:0000256" key="4">
    <source>
        <dbReference type="SAM" id="MobiDB-lite"/>
    </source>
</evidence>
<feature type="compositionally biased region" description="Low complexity" evidence="4">
    <location>
        <begin position="1310"/>
        <end position="1325"/>
    </location>
</feature>
<feature type="compositionally biased region" description="Polar residues" evidence="4">
    <location>
        <begin position="1232"/>
        <end position="1263"/>
    </location>
</feature>
<proteinExistence type="predicted"/>
<dbReference type="GO" id="GO:0008139">
    <property type="term" value="F:nuclear localization sequence binding"/>
    <property type="evidence" value="ECO:0007669"/>
    <property type="project" value="TreeGrafter"/>
</dbReference>
<feature type="compositionally biased region" description="Low complexity" evidence="4">
    <location>
        <begin position="1186"/>
        <end position="1202"/>
    </location>
</feature>
<dbReference type="InterPro" id="IPR015943">
    <property type="entry name" value="WD40/YVTN_repeat-like_dom_sf"/>
</dbReference>
<protein>
    <recommendedName>
        <fullName evidence="5">Nucleoporin Nup159/Nup146 N-terminal domain-containing protein</fullName>
    </recommendedName>
</protein>
<dbReference type="GO" id="GO:0006405">
    <property type="term" value="P:RNA export from nucleus"/>
    <property type="evidence" value="ECO:0007669"/>
    <property type="project" value="TreeGrafter"/>
</dbReference>
<dbReference type="PANTHER" id="PTHR23193:SF46">
    <property type="entry name" value="NUCLEAR PORE COMPLEX PROTEIN NUP214"/>
    <property type="match status" value="1"/>
</dbReference>
<comment type="caution">
    <text evidence="6">The sequence shown here is derived from an EMBL/GenBank/DDBJ whole genome shotgun (WGS) entry which is preliminary data.</text>
</comment>
<comment type="subcellular location">
    <subcellularLocation>
        <location evidence="1">Nucleus</location>
    </subcellularLocation>
</comment>
<dbReference type="EMBL" id="JAQQBS010000002">
    <property type="protein sequence ID" value="KAK0172265.1"/>
    <property type="molecule type" value="Genomic_DNA"/>
</dbReference>